<protein>
    <submittedName>
        <fullName evidence="1">Putative secreted protein</fullName>
    </submittedName>
</protein>
<evidence type="ECO:0000313" key="1">
    <source>
        <dbReference type="EMBL" id="JAC23006.1"/>
    </source>
</evidence>
<sequence>VLRVCCRAVRISDQNVFTFVAAASVFFSLGLGNPAPTSAPQCPPAVYTDSKMGSITVRGHTQNCTCDLGGGASANYPDGTPCFGQNTDKYKIGNCSKGVCKVAPSSYGCEGMTGGENGTTVHKNICIFDCVVNGRNEWKYSPNGTPCVNEDGDPYNTTCKATGRGNETLCVKELPHPYGC</sequence>
<reference evidence="1" key="1">
    <citation type="submission" date="2014-03" db="EMBL/GenBank/DDBJ databases">
        <title>The sialotranscriptome of Amblyomma triste, Amblyomma parvum and Amblyomma cajennense ticks, uncovered by 454-based RNA-seq.</title>
        <authorList>
            <person name="Garcia G.R."/>
            <person name="Gardinassi L.G."/>
            <person name="Ribeiro J.M."/>
            <person name="Anatriello E."/>
            <person name="Ferreira B.R."/>
            <person name="Moreira H.N."/>
            <person name="Mafra C."/>
            <person name="Olegario M.M."/>
            <person name="Szabo P.J."/>
            <person name="Miranda-Santos I.K."/>
            <person name="Maruyama S.R."/>
        </authorList>
    </citation>
    <scope>NUCLEOTIDE SEQUENCE</scope>
    <source>
        <strain evidence="1">Uberlandia</strain>
        <tissue evidence="1">Salivary glands</tissue>
    </source>
</reference>
<proteinExistence type="evidence at transcript level"/>
<feature type="non-terminal residue" evidence="1">
    <location>
        <position position="1"/>
    </location>
</feature>
<dbReference type="AlphaFoldDB" id="A0A023FMM4"/>
<organism evidence="1">
    <name type="scientific">Amblyomma cajennense</name>
    <name type="common">Cayenne tick</name>
    <name type="synonym">Acarus cajennensis</name>
    <dbReference type="NCBI Taxonomy" id="34607"/>
    <lineage>
        <taxon>Eukaryota</taxon>
        <taxon>Metazoa</taxon>
        <taxon>Ecdysozoa</taxon>
        <taxon>Arthropoda</taxon>
        <taxon>Chelicerata</taxon>
        <taxon>Arachnida</taxon>
        <taxon>Acari</taxon>
        <taxon>Parasitiformes</taxon>
        <taxon>Ixodida</taxon>
        <taxon>Ixodoidea</taxon>
        <taxon>Ixodidae</taxon>
        <taxon>Amblyomminae</taxon>
        <taxon>Amblyomma</taxon>
    </lineage>
</organism>
<accession>A0A023FMM4</accession>
<dbReference type="EMBL" id="GBBK01001476">
    <property type="protein sequence ID" value="JAC23006.1"/>
    <property type="molecule type" value="mRNA"/>
</dbReference>
<name>A0A023FMM4_AMBCJ</name>